<evidence type="ECO:0000259" key="2">
    <source>
        <dbReference type="Pfam" id="PF14534"/>
    </source>
</evidence>
<name>A6GIV7_9BACT</name>
<accession>A6GIV7</accession>
<dbReference type="EMBL" id="ABCS01000144">
    <property type="protein sequence ID" value="EDM74192.1"/>
    <property type="molecule type" value="Genomic_DNA"/>
</dbReference>
<evidence type="ECO:0000313" key="4">
    <source>
        <dbReference type="Proteomes" id="UP000005801"/>
    </source>
</evidence>
<feature type="region of interest" description="Disordered" evidence="1">
    <location>
        <begin position="74"/>
        <end position="93"/>
    </location>
</feature>
<gene>
    <name evidence="3" type="ORF">PPSIR1_17580</name>
</gene>
<organism evidence="3 4">
    <name type="scientific">Plesiocystis pacifica SIR-1</name>
    <dbReference type="NCBI Taxonomy" id="391625"/>
    <lineage>
        <taxon>Bacteria</taxon>
        <taxon>Pseudomonadati</taxon>
        <taxon>Myxococcota</taxon>
        <taxon>Polyangia</taxon>
        <taxon>Nannocystales</taxon>
        <taxon>Nannocystaceae</taxon>
        <taxon>Plesiocystis</taxon>
    </lineage>
</organism>
<evidence type="ECO:0000313" key="3">
    <source>
        <dbReference type="EMBL" id="EDM74192.1"/>
    </source>
</evidence>
<dbReference type="STRING" id="391625.PPSIR1_17580"/>
<dbReference type="InterPro" id="IPR027843">
    <property type="entry name" value="DUF4440"/>
</dbReference>
<keyword evidence="4" id="KW-1185">Reference proteome</keyword>
<dbReference type="InterPro" id="IPR032710">
    <property type="entry name" value="NTF2-like_dom_sf"/>
</dbReference>
<dbReference type="SUPFAM" id="SSF54427">
    <property type="entry name" value="NTF2-like"/>
    <property type="match status" value="1"/>
</dbReference>
<dbReference type="AlphaFoldDB" id="A6GIV7"/>
<dbReference type="Proteomes" id="UP000005801">
    <property type="component" value="Unassembled WGS sequence"/>
</dbReference>
<dbReference type="Pfam" id="PF14534">
    <property type="entry name" value="DUF4440"/>
    <property type="match status" value="1"/>
</dbReference>
<feature type="domain" description="DUF4440" evidence="2">
    <location>
        <begin position="11"/>
        <end position="64"/>
    </location>
</feature>
<proteinExistence type="predicted"/>
<evidence type="ECO:0000256" key="1">
    <source>
        <dbReference type="SAM" id="MobiDB-lite"/>
    </source>
</evidence>
<sequence>MDNRDDDVAKIEALHDAWIAAAENRDAEAYISMLTPDVELICPGVPEPIRGREAYAAMLSGAFTALHFPCFPSSKSGRSKCTGTSPSRATTPS</sequence>
<protein>
    <recommendedName>
        <fullName evidence="2">DUF4440 domain-containing protein</fullName>
    </recommendedName>
</protein>
<dbReference type="RefSeq" id="WP_006976643.1">
    <property type="nucleotide sequence ID" value="NZ_ABCS01000144.1"/>
</dbReference>
<reference evidence="3 4" key="1">
    <citation type="submission" date="2007-06" db="EMBL/GenBank/DDBJ databases">
        <authorList>
            <person name="Shimkets L."/>
            <person name="Ferriera S."/>
            <person name="Johnson J."/>
            <person name="Kravitz S."/>
            <person name="Beeson K."/>
            <person name="Sutton G."/>
            <person name="Rogers Y.-H."/>
            <person name="Friedman R."/>
            <person name="Frazier M."/>
            <person name="Venter J.C."/>
        </authorList>
    </citation>
    <scope>NUCLEOTIDE SEQUENCE [LARGE SCALE GENOMIC DNA]</scope>
    <source>
        <strain evidence="3 4">SIR-1</strain>
    </source>
</reference>
<dbReference type="Gene3D" id="3.10.450.50">
    <property type="match status" value="1"/>
</dbReference>
<comment type="caution">
    <text evidence="3">The sequence shown here is derived from an EMBL/GenBank/DDBJ whole genome shotgun (WGS) entry which is preliminary data.</text>
</comment>
<dbReference type="OrthoDB" id="3698332at2"/>